<dbReference type="RefSeq" id="WP_195172364.1">
    <property type="nucleotide sequence ID" value="NZ_CP062983.1"/>
</dbReference>
<dbReference type="KEGG" id="pmet:G4Y79_07980"/>
<evidence type="ECO:0000313" key="4">
    <source>
        <dbReference type="Proteomes" id="UP000594468"/>
    </source>
</evidence>
<protein>
    <submittedName>
        <fullName evidence="3">Endonuclease/exonuclease/phosphatase family protein</fullName>
    </submittedName>
</protein>
<gene>
    <name evidence="3" type="ORF">G4Y79_07980</name>
</gene>
<keyword evidence="1" id="KW-1133">Transmembrane helix</keyword>
<dbReference type="SUPFAM" id="SSF56219">
    <property type="entry name" value="DNase I-like"/>
    <property type="match status" value="1"/>
</dbReference>
<sequence length="353" mass="39872">MQRTPYTATKPDSQHQPSVLSRLLILIMAVYLVFVVAYSVLRLIFADQLWWVALLHNLAPYYFLPLVVVLPLALLLRARRLAGVALILAIVGGVWLVPRMLPAAPPDVPYGTEFDLITMNVYPHNERLDRVLDWLRVQDADVVLLQELDTEASPEFLAALEDRYPYQAFDTYNTLTHGILSKYEILERDEIDLQGYTHQRFTIDLDGDAVTLFNVHLLMPQAETAHIDLDVPPNLLWHYDETERNAQITQLLAMVGQEENPLIIAGDFNTSSYSPIYDTISAQLTDVYRYTSLGLGATWPSGASEELPDVLPPLMRLDYIWTTPQLAPLSSEVGPRLGSDHLPLLATLKLIEE</sequence>
<reference evidence="3 4" key="1">
    <citation type="submission" date="2020-02" db="EMBL/GenBank/DDBJ databases">
        <authorList>
            <person name="Zheng R.K."/>
            <person name="Sun C.M."/>
        </authorList>
    </citation>
    <scope>NUCLEOTIDE SEQUENCE [LARGE SCALE GENOMIC DNA]</scope>
    <source>
        <strain evidence="4">rifampicinis</strain>
    </source>
</reference>
<evidence type="ECO:0000313" key="3">
    <source>
        <dbReference type="EMBL" id="QPC84301.1"/>
    </source>
</evidence>
<dbReference type="GO" id="GO:0016020">
    <property type="term" value="C:membrane"/>
    <property type="evidence" value="ECO:0007669"/>
    <property type="project" value="GOC"/>
</dbReference>
<keyword evidence="3" id="KW-0255">Endonuclease</keyword>
<proteinExistence type="predicted"/>
<dbReference type="InterPro" id="IPR036691">
    <property type="entry name" value="Endo/exonu/phosph_ase_sf"/>
</dbReference>
<keyword evidence="3" id="KW-0269">Exonuclease</keyword>
<organism evidence="3 4">
    <name type="scientific">Phototrophicus methaneseepsis</name>
    <dbReference type="NCBI Taxonomy" id="2710758"/>
    <lineage>
        <taxon>Bacteria</taxon>
        <taxon>Bacillati</taxon>
        <taxon>Chloroflexota</taxon>
        <taxon>Candidatus Thermofontia</taxon>
        <taxon>Phototrophicales</taxon>
        <taxon>Phototrophicaceae</taxon>
        <taxon>Phototrophicus</taxon>
    </lineage>
</organism>
<dbReference type="EMBL" id="CP062983">
    <property type="protein sequence ID" value="QPC84301.1"/>
    <property type="molecule type" value="Genomic_DNA"/>
</dbReference>
<dbReference type="Pfam" id="PF03372">
    <property type="entry name" value="Exo_endo_phos"/>
    <property type="match status" value="1"/>
</dbReference>
<dbReference type="GO" id="GO:0004519">
    <property type="term" value="F:endonuclease activity"/>
    <property type="evidence" value="ECO:0007669"/>
    <property type="project" value="UniProtKB-KW"/>
</dbReference>
<evidence type="ECO:0000259" key="2">
    <source>
        <dbReference type="Pfam" id="PF03372"/>
    </source>
</evidence>
<keyword evidence="3" id="KW-0540">Nuclease</keyword>
<evidence type="ECO:0000256" key="1">
    <source>
        <dbReference type="SAM" id="Phobius"/>
    </source>
</evidence>
<dbReference type="Gene3D" id="3.60.10.10">
    <property type="entry name" value="Endonuclease/exonuclease/phosphatase"/>
    <property type="match status" value="1"/>
</dbReference>
<dbReference type="PANTHER" id="PTHR14859:SF1">
    <property type="entry name" value="PGAP2-INTERACTING PROTEIN"/>
    <property type="match status" value="1"/>
</dbReference>
<feature type="transmembrane region" description="Helical" evidence="1">
    <location>
        <begin position="51"/>
        <end position="74"/>
    </location>
</feature>
<dbReference type="PANTHER" id="PTHR14859">
    <property type="entry name" value="CALCOFLUOR WHITE HYPERSENSITIVE PROTEIN PRECURSOR"/>
    <property type="match status" value="1"/>
</dbReference>
<accession>A0A7S8IG42</accession>
<name>A0A7S8IG42_9CHLR</name>
<dbReference type="GO" id="GO:0004527">
    <property type="term" value="F:exonuclease activity"/>
    <property type="evidence" value="ECO:0007669"/>
    <property type="project" value="UniProtKB-KW"/>
</dbReference>
<keyword evidence="3" id="KW-0378">Hydrolase</keyword>
<feature type="domain" description="Endonuclease/exonuclease/phosphatase" evidence="2">
    <location>
        <begin position="126"/>
        <end position="341"/>
    </location>
</feature>
<feature type="transmembrane region" description="Helical" evidence="1">
    <location>
        <begin position="23"/>
        <end position="45"/>
    </location>
</feature>
<keyword evidence="1" id="KW-0472">Membrane</keyword>
<feature type="transmembrane region" description="Helical" evidence="1">
    <location>
        <begin position="81"/>
        <end position="98"/>
    </location>
</feature>
<dbReference type="Proteomes" id="UP000594468">
    <property type="component" value="Chromosome"/>
</dbReference>
<dbReference type="InterPro" id="IPR005135">
    <property type="entry name" value="Endo/exonuclease/phosphatase"/>
</dbReference>
<keyword evidence="4" id="KW-1185">Reference proteome</keyword>
<dbReference type="GO" id="GO:0006506">
    <property type="term" value="P:GPI anchor biosynthetic process"/>
    <property type="evidence" value="ECO:0007669"/>
    <property type="project" value="TreeGrafter"/>
</dbReference>
<dbReference type="AlphaFoldDB" id="A0A7S8IG42"/>
<keyword evidence="1" id="KW-0812">Transmembrane</keyword>
<dbReference type="InterPro" id="IPR051916">
    <property type="entry name" value="GPI-anchor_lipid_remodeler"/>
</dbReference>